<evidence type="ECO:0000313" key="5">
    <source>
        <dbReference type="EMBL" id="MFC3301529.1"/>
    </source>
</evidence>
<dbReference type="PANTHER" id="PTHR43716">
    <property type="entry name" value="D-2-HYDROXYGLUTARATE DEHYDROGENASE, MITOCHONDRIAL"/>
    <property type="match status" value="1"/>
</dbReference>
<evidence type="ECO:0000256" key="2">
    <source>
        <dbReference type="ARBA" id="ARBA00022630"/>
    </source>
</evidence>
<dbReference type="Proteomes" id="UP001595607">
    <property type="component" value="Unassembled WGS sequence"/>
</dbReference>
<dbReference type="Pfam" id="PF02913">
    <property type="entry name" value="FAD-oxidase_C"/>
    <property type="match status" value="1"/>
</dbReference>
<dbReference type="InterPro" id="IPR051264">
    <property type="entry name" value="FAD-oxidored/transferase_4"/>
</dbReference>
<dbReference type="EMBL" id="JBHRVA010000002">
    <property type="protein sequence ID" value="MFC3301529.1"/>
    <property type="molecule type" value="Genomic_DNA"/>
</dbReference>
<name>A0ABV7M7Z7_9PROT</name>
<dbReference type="Gene3D" id="3.30.43.10">
    <property type="entry name" value="Uridine Diphospho-n-acetylenolpyruvylglucosamine Reductase, domain 2"/>
    <property type="match status" value="1"/>
</dbReference>
<protein>
    <submittedName>
        <fullName evidence="5">FAD-binding oxidoreductase</fullName>
    </submittedName>
</protein>
<dbReference type="Gene3D" id="3.30.70.2190">
    <property type="match status" value="1"/>
</dbReference>
<dbReference type="InterPro" id="IPR016169">
    <property type="entry name" value="FAD-bd_PCMH_sub2"/>
</dbReference>
<dbReference type="InterPro" id="IPR004113">
    <property type="entry name" value="FAD-bd_oxidored_4_C"/>
</dbReference>
<keyword evidence="2" id="KW-0285">Flavoprotein</keyword>
<keyword evidence="6" id="KW-1185">Reference proteome</keyword>
<gene>
    <name evidence="5" type="ORF">ACFONP_02135</name>
</gene>
<reference evidence="6" key="1">
    <citation type="journal article" date="2019" name="Int. J. Syst. Evol. Microbiol.">
        <title>The Global Catalogue of Microorganisms (GCM) 10K type strain sequencing project: providing services to taxonomists for standard genome sequencing and annotation.</title>
        <authorList>
            <consortium name="The Broad Institute Genomics Platform"/>
            <consortium name="The Broad Institute Genome Sequencing Center for Infectious Disease"/>
            <person name="Wu L."/>
            <person name="Ma J."/>
        </authorList>
    </citation>
    <scope>NUCLEOTIDE SEQUENCE [LARGE SCALE GENOMIC DNA]</scope>
    <source>
        <strain evidence="6">KCTC 22245</strain>
    </source>
</reference>
<keyword evidence="3" id="KW-0274">FAD</keyword>
<evidence type="ECO:0000256" key="1">
    <source>
        <dbReference type="ARBA" id="ARBA00008000"/>
    </source>
</evidence>
<dbReference type="InterPro" id="IPR006094">
    <property type="entry name" value="Oxid_FAD_bind_N"/>
</dbReference>
<comment type="similarity">
    <text evidence="1">Belongs to the FAD-binding oxidoreductase/transferase type 4 family.</text>
</comment>
<dbReference type="SUPFAM" id="SSF55103">
    <property type="entry name" value="FAD-linked oxidases, C-terminal domain"/>
    <property type="match status" value="1"/>
</dbReference>
<dbReference type="Gene3D" id="3.30.70.2740">
    <property type="match status" value="1"/>
</dbReference>
<evidence type="ECO:0000313" key="6">
    <source>
        <dbReference type="Proteomes" id="UP001595607"/>
    </source>
</evidence>
<dbReference type="PROSITE" id="PS51387">
    <property type="entry name" value="FAD_PCMH"/>
    <property type="match status" value="1"/>
</dbReference>
<dbReference type="InterPro" id="IPR016166">
    <property type="entry name" value="FAD-bd_PCMH"/>
</dbReference>
<dbReference type="RefSeq" id="WP_229786062.1">
    <property type="nucleotide sequence ID" value="NZ_BMXU01000001.1"/>
</dbReference>
<dbReference type="PANTHER" id="PTHR43716:SF2">
    <property type="entry name" value="BLL6224 PROTEIN"/>
    <property type="match status" value="1"/>
</dbReference>
<comment type="caution">
    <text evidence="5">The sequence shown here is derived from an EMBL/GenBank/DDBJ whole genome shotgun (WGS) entry which is preliminary data.</text>
</comment>
<evidence type="ECO:0000256" key="3">
    <source>
        <dbReference type="ARBA" id="ARBA00022827"/>
    </source>
</evidence>
<evidence type="ECO:0000259" key="4">
    <source>
        <dbReference type="PROSITE" id="PS51387"/>
    </source>
</evidence>
<dbReference type="SUPFAM" id="SSF56176">
    <property type="entry name" value="FAD-binding/transporter-associated domain-like"/>
    <property type="match status" value="1"/>
</dbReference>
<dbReference type="InterPro" id="IPR036318">
    <property type="entry name" value="FAD-bd_PCMH-like_sf"/>
</dbReference>
<dbReference type="Pfam" id="PF01565">
    <property type="entry name" value="FAD_binding_4"/>
    <property type="match status" value="1"/>
</dbReference>
<feature type="domain" description="FAD-binding PCMH-type" evidence="4">
    <location>
        <begin position="60"/>
        <end position="238"/>
    </location>
</feature>
<dbReference type="Gene3D" id="3.30.465.10">
    <property type="match status" value="1"/>
</dbReference>
<dbReference type="InterPro" id="IPR016167">
    <property type="entry name" value="FAD-bd_PCMH_sub1"/>
</dbReference>
<dbReference type="InterPro" id="IPR016171">
    <property type="entry name" value="Vanillyl_alc_oxidase_C-sub2"/>
</dbReference>
<organism evidence="5 6">
    <name type="scientific">Parvularcula lutaonensis</name>
    <dbReference type="NCBI Taxonomy" id="491923"/>
    <lineage>
        <taxon>Bacteria</taxon>
        <taxon>Pseudomonadati</taxon>
        <taxon>Pseudomonadota</taxon>
        <taxon>Alphaproteobacteria</taxon>
        <taxon>Parvularculales</taxon>
        <taxon>Parvularculaceae</taxon>
        <taxon>Parvularcula</taxon>
    </lineage>
</organism>
<proteinExistence type="inferred from homology"/>
<sequence length="491" mass="52827">MAERTARQPELAFYILKEHLPPMTKIPESALQALRAVADPKSILPEDAWAPHLEEWRGRWPGETPLVLAPGSTEELSRIMAAAYAHGVAVVPQGGNTGLVGGGAAKGEVIITTKRLRKVRDVSPEGFTMTLEAGITLQEAQQEAEKADRLFPLSIGAEGTANIGGVLSTNAGGVHVLRYGNARDLALGLEVVLPDGRIWEGLNALRKNNTGYDLKHLFIGGEGTLGIITAAVLKLYPRPKDHVTAFLAVPSPEHAVKLLSMAQDRSGGQLGSFELMNAGTVDLVLEHFPDLPRPVKERAPWYVLMEFASGQKGILAQVAGGILENAFEEGLVSDGTIATSEAQARALWTIRHNASEAMKNDPSPCVKCDVSVPIASIPAFLRRADETVHGMEPGARIIAFGHMGDGNIHYDILGPKDGPHDAWRARMTDFEHSIHDVVVEFGGSISAEHGIGQLKRDELAERKSPVEMDLMRAIKHAIDPKGLMNPGKLLG</sequence>
<accession>A0ABV7M7Z7</accession>
<dbReference type="Gene3D" id="1.10.45.10">
    <property type="entry name" value="Vanillyl-alcohol Oxidase, Chain A, domain 4"/>
    <property type="match status" value="1"/>
</dbReference>
<dbReference type="InterPro" id="IPR016164">
    <property type="entry name" value="FAD-linked_Oxase-like_C"/>
</dbReference>